<name>A0A3P6EC32_BRAOL</name>
<proteinExistence type="predicted"/>
<gene>
    <name evidence="1" type="ORF">BOLC9T55445H</name>
</gene>
<reference evidence="1" key="1">
    <citation type="submission" date="2018-11" db="EMBL/GenBank/DDBJ databases">
        <authorList>
            <consortium name="Genoscope - CEA"/>
            <person name="William W."/>
        </authorList>
    </citation>
    <scope>NUCLEOTIDE SEQUENCE</scope>
</reference>
<evidence type="ECO:0000313" key="1">
    <source>
        <dbReference type="EMBL" id="VDD30122.1"/>
    </source>
</evidence>
<dbReference type="AlphaFoldDB" id="A0A3P6EC32"/>
<accession>A0A3P6EC32</accession>
<protein>
    <submittedName>
        <fullName evidence="1">Uncharacterized protein</fullName>
    </submittedName>
</protein>
<organism evidence="1">
    <name type="scientific">Brassica oleracea</name>
    <name type="common">Wild cabbage</name>
    <dbReference type="NCBI Taxonomy" id="3712"/>
    <lineage>
        <taxon>Eukaryota</taxon>
        <taxon>Viridiplantae</taxon>
        <taxon>Streptophyta</taxon>
        <taxon>Embryophyta</taxon>
        <taxon>Tracheophyta</taxon>
        <taxon>Spermatophyta</taxon>
        <taxon>Magnoliopsida</taxon>
        <taxon>eudicotyledons</taxon>
        <taxon>Gunneridae</taxon>
        <taxon>Pentapetalae</taxon>
        <taxon>rosids</taxon>
        <taxon>malvids</taxon>
        <taxon>Brassicales</taxon>
        <taxon>Brassicaceae</taxon>
        <taxon>Brassiceae</taxon>
        <taxon>Brassica</taxon>
    </lineage>
</organism>
<sequence length="35" mass="3918">MAGFNPVADLKPFKSMWKIRVKIIAFGNSLLLLVV</sequence>
<dbReference type="EMBL" id="LR031875">
    <property type="protein sequence ID" value="VDD30122.1"/>
    <property type="molecule type" value="Genomic_DNA"/>
</dbReference>